<evidence type="ECO:0000259" key="3">
    <source>
        <dbReference type="Pfam" id="PF02982"/>
    </source>
</evidence>
<evidence type="ECO:0000313" key="4">
    <source>
        <dbReference type="EMBL" id="KAK9425228.1"/>
    </source>
</evidence>
<evidence type="ECO:0000313" key="5">
    <source>
        <dbReference type="Proteomes" id="UP001408356"/>
    </source>
</evidence>
<dbReference type="Pfam" id="PF02982">
    <property type="entry name" value="Scytalone_dh"/>
    <property type="match status" value="1"/>
</dbReference>
<organism evidence="4 5">
    <name type="scientific">Seiridium unicorne</name>
    <dbReference type="NCBI Taxonomy" id="138068"/>
    <lineage>
        <taxon>Eukaryota</taxon>
        <taxon>Fungi</taxon>
        <taxon>Dikarya</taxon>
        <taxon>Ascomycota</taxon>
        <taxon>Pezizomycotina</taxon>
        <taxon>Sordariomycetes</taxon>
        <taxon>Xylariomycetidae</taxon>
        <taxon>Amphisphaeriales</taxon>
        <taxon>Sporocadaceae</taxon>
        <taxon>Seiridium</taxon>
    </lineage>
</organism>
<dbReference type="InterPro" id="IPR049884">
    <property type="entry name" value="Scytalone_dh"/>
</dbReference>
<keyword evidence="2" id="KW-0456">Lyase</keyword>
<feature type="domain" description="Scytalone dehydratase-like" evidence="3">
    <location>
        <begin position="2"/>
        <end position="130"/>
    </location>
</feature>
<keyword evidence="5" id="KW-1185">Reference proteome</keyword>
<accession>A0ABR2VE77</accession>
<comment type="caution">
    <text evidence="4">The sequence shown here is derived from an EMBL/GenBank/DDBJ whole genome shotgun (WGS) entry which is preliminary data.</text>
</comment>
<dbReference type="InterPro" id="IPR032710">
    <property type="entry name" value="NTF2-like_dom_sf"/>
</dbReference>
<dbReference type="EMBL" id="JARVKF010000023">
    <property type="protein sequence ID" value="KAK9425228.1"/>
    <property type="molecule type" value="Genomic_DNA"/>
</dbReference>
<dbReference type="Gene3D" id="3.10.450.50">
    <property type="match status" value="1"/>
</dbReference>
<dbReference type="SUPFAM" id="SSF54427">
    <property type="entry name" value="NTF2-like"/>
    <property type="match status" value="1"/>
</dbReference>
<gene>
    <name evidence="4" type="ORF">SUNI508_13211</name>
</gene>
<dbReference type="Proteomes" id="UP001408356">
    <property type="component" value="Unassembled WGS sequence"/>
</dbReference>
<proteinExistence type="inferred from homology"/>
<comment type="similarity">
    <text evidence="1">Belongs to the scytalone dehydratase family.</text>
</comment>
<evidence type="ECO:0000256" key="1">
    <source>
        <dbReference type="ARBA" id="ARBA00008584"/>
    </source>
</evidence>
<protein>
    <submittedName>
        <fullName evidence="4">Scytalone dehydratase</fullName>
    </submittedName>
</protein>
<evidence type="ECO:0000256" key="2">
    <source>
        <dbReference type="ARBA" id="ARBA00023239"/>
    </source>
</evidence>
<reference evidence="4 5" key="1">
    <citation type="journal article" date="2024" name="J. Plant Pathol.">
        <title>Sequence and assembly of the genome of Seiridium unicorne, isolate CBS 538.82, causal agent of cypress canker disease.</title>
        <authorList>
            <person name="Scali E."/>
            <person name="Rocca G.D."/>
            <person name="Danti R."/>
            <person name="Garbelotto M."/>
            <person name="Barberini S."/>
            <person name="Baroncelli R."/>
            <person name="Emiliani G."/>
        </authorList>
    </citation>
    <scope>NUCLEOTIDE SEQUENCE [LARGE SCALE GENOMIC DNA]</scope>
    <source>
        <strain evidence="4 5">BM-138-508</strain>
    </source>
</reference>
<name>A0ABR2VE77_9PEZI</name>
<sequence length="142" mass="15923">MRKLAFDWADSYDTKNWDLLRQCLAPSIHLDFRNLQGALYEALTPDEYVEILVKMIGDKKLRTEHSIVATKTECLDDGSVKVEHQIRVAHQRYESEDLGSAITNKGHGHGVTTHWYKKIGGTWKIAGASSKLYGASTTCSAL</sequence>